<dbReference type="Pfam" id="PF01476">
    <property type="entry name" value="LysM"/>
    <property type="match status" value="3"/>
</dbReference>
<dbReference type="InterPro" id="IPR036779">
    <property type="entry name" value="LysM_dom_sf"/>
</dbReference>
<evidence type="ECO:0000256" key="6">
    <source>
        <dbReference type="ARBA" id="ARBA00022807"/>
    </source>
</evidence>
<dbReference type="Gene3D" id="3.10.350.10">
    <property type="entry name" value="LysM domain"/>
    <property type="match status" value="3"/>
</dbReference>
<comment type="similarity">
    <text evidence="1">Belongs to the peptidase C40 family.</text>
</comment>
<evidence type="ECO:0000256" key="2">
    <source>
        <dbReference type="ARBA" id="ARBA00022670"/>
    </source>
</evidence>
<feature type="domain" description="LysM" evidence="8">
    <location>
        <begin position="90"/>
        <end position="133"/>
    </location>
</feature>
<dbReference type="InterPro" id="IPR018392">
    <property type="entry name" value="LysM"/>
</dbReference>
<dbReference type="RefSeq" id="WP_390217865.1">
    <property type="nucleotide sequence ID" value="NZ_JBHSZV010000070.1"/>
</dbReference>
<dbReference type="SUPFAM" id="SSF54106">
    <property type="entry name" value="LysM domain"/>
    <property type="match status" value="3"/>
</dbReference>
<organism evidence="10 11">
    <name type="scientific">Halobacillus seohaensis</name>
    <dbReference type="NCBI Taxonomy" id="447421"/>
    <lineage>
        <taxon>Bacteria</taxon>
        <taxon>Bacillati</taxon>
        <taxon>Bacillota</taxon>
        <taxon>Bacilli</taxon>
        <taxon>Bacillales</taxon>
        <taxon>Bacillaceae</taxon>
        <taxon>Halobacillus</taxon>
    </lineage>
</organism>
<evidence type="ECO:0000256" key="1">
    <source>
        <dbReference type="ARBA" id="ARBA00007074"/>
    </source>
</evidence>
<evidence type="ECO:0000313" key="10">
    <source>
        <dbReference type="EMBL" id="MFC7064225.1"/>
    </source>
</evidence>
<feature type="compositionally biased region" description="Low complexity" evidence="7">
    <location>
        <begin position="76"/>
        <end position="92"/>
    </location>
</feature>
<dbReference type="InterPro" id="IPR000064">
    <property type="entry name" value="NLP_P60_dom"/>
</dbReference>
<keyword evidence="2" id="KW-0645">Protease</keyword>
<keyword evidence="3" id="KW-0732">Signal</keyword>
<feature type="domain" description="LysM" evidence="8">
    <location>
        <begin position="28"/>
        <end position="71"/>
    </location>
</feature>
<feature type="compositionally biased region" description="Low complexity" evidence="7">
    <location>
        <begin position="136"/>
        <end position="158"/>
    </location>
</feature>
<keyword evidence="6" id="KW-0788">Thiol protease</keyword>
<evidence type="ECO:0000256" key="3">
    <source>
        <dbReference type="ARBA" id="ARBA00022729"/>
    </source>
</evidence>
<comment type="caution">
    <text evidence="10">The sequence shown here is derived from an EMBL/GenBank/DDBJ whole genome shotgun (WGS) entry which is preliminary data.</text>
</comment>
<evidence type="ECO:0000259" key="8">
    <source>
        <dbReference type="PROSITE" id="PS51782"/>
    </source>
</evidence>
<proteinExistence type="inferred from homology"/>
<dbReference type="EMBL" id="JBHSZV010000070">
    <property type="protein sequence ID" value="MFC7064225.1"/>
    <property type="molecule type" value="Genomic_DNA"/>
</dbReference>
<dbReference type="Gene3D" id="3.90.1720.10">
    <property type="entry name" value="endopeptidase domain like (from Nostoc punctiforme)"/>
    <property type="match status" value="1"/>
</dbReference>
<dbReference type="InterPro" id="IPR038765">
    <property type="entry name" value="Papain-like_cys_pep_sf"/>
</dbReference>
<gene>
    <name evidence="10" type="ORF">ACFQIC_20745</name>
</gene>
<dbReference type="PANTHER" id="PTHR47360">
    <property type="entry name" value="MUREIN DD-ENDOPEPTIDASE MEPS/MUREIN LD-CARBOXYPEPTIDASE"/>
    <property type="match status" value="1"/>
</dbReference>
<evidence type="ECO:0000313" key="11">
    <source>
        <dbReference type="Proteomes" id="UP001596410"/>
    </source>
</evidence>
<evidence type="ECO:0000256" key="7">
    <source>
        <dbReference type="SAM" id="MobiDB-lite"/>
    </source>
</evidence>
<keyword evidence="11" id="KW-1185">Reference proteome</keyword>
<feature type="region of interest" description="Disordered" evidence="7">
    <location>
        <begin position="73"/>
        <end position="92"/>
    </location>
</feature>
<feature type="domain" description="LysM" evidence="8">
    <location>
        <begin position="160"/>
        <end position="203"/>
    </location>
</feature>
<evidence type="ECO:0000256" key="4">
    <source>
        <dbReference type="ARBA" id="ARBA00022737"/>
    </source>
</evidence>
<dbReference type="Pfam" id="PF00877">
    <property type="entry name" value="NLPC_P60"/>
    <property type="match status" value="1"/>
</dbReference>
<keyword evidence="5" id="KW-0378">Hydrolase</keyword>
<evidence type="ECO:0000259" key="9">
    <source>
        <dbReference type="PROSITE" id="PS51935"/>
    </source>
</evidence>
<dbReference type="PROSITE" id="PS51935">
    <property type="entry name" value="NLPC_P60"/>
    <property type="match status" value="1"/>
</dbReference>
<dbReference type="SUPFAM" id="SSF54001">
    <property type="entry name" value="Cysteine proteinases"/>
    <property type="match status" value="1"/>
</dbReference>
<dbReference type="CDD" id="cd00118">
    <property type="entry name" value="LysM"/>
    <property type="match status" value="3"/>
</dbReference>
<dbReference type="PROSITE" id="PS51782">
    <property type="entry name" value="LYSM"/>
    <property type="match status" value="3"/>
</dbReference>
<dbReference type="Proteomes" id="UP001596410">
    <property type="component" value="Unassembled WGS sequence"/>
</dbReference>
<dbReference type="InterPro" id="IPR052062">
    <property type="entry name" value="Murein_DD/LD_carboxypeptidase"/>
</dbReference>
<accession>A0ABW2EPJ6</accession>
<dbReference type="PANTHER" id="PTHR47360:SF1">
    <property type="entry name" value="ENDOPEPTIDASE NLPC-RELATED"/>
    <property type="match status" value="1"/>
</dbReference>
<feature type="region of interest" description="Disordered" evidence="7">
    <location>
        <begin position="134"/>
        <end position="159"/>
    </location>
</feature>
<evidence type="ECO:0000256" key="5">
    <source>
        <dbReference type="ARBA" id="ARBA00022801"/>
    </source>
</evidence>
<feature type="domain" description="NlpC/P60" evidence="9">
    <location>
        <begin position="222"/>
        <end position="344"/>
    </location>
</feature>
<dbReference type="SMART" id="SM00257">
    <property type="entry name" value="LysM"/>
    <property type="match status" value="3"/>
</dbReference>
<name>A0ABW2EPJ6_9BACI</name>
<keyword evidence="4" id="KW-0677">Repeat</keyword>
<protein>
    <submittedName>
        <fullName evidence="10">LysM peptidoglycan-binding domain-containing protein</fullName>
    </submittedName>
</protein>
<sequence>MNKKGFATTVVGTIVGVSLWGTTVMADEAHKVKSGDSLWGISKKYNTSVSELKSWNNLDSTIIRVGQSLVVNKDGYSSSSSSKSSSSETSTYKIKSGDSLSKIASEHNVSVSNLMDWNNLNSSLIYAGETLTIKGSRSSSSSDSSSSDSSSDVASSSDITSYTVKPGDTLSKIGTMYGVSVSDLQSWNNISGHLIYVGQKLDLNGNTSSNKQSVDSVSTTSGSSNTNVVSEANKYKGTPYVWGGTSPSGFDCSGFLQYAFSQVGKDLPRTVASMYADNRMTAVSRSNLQKGDIVFFETYKPGASHAGIYVGDNQFIHAGSSTGVTVSSLSGNYWKSRYIGAKSF</sequence>
<reference evidence="11" key="1">
    <citation type="journal article" date="2019" name="Int. J. Syst. Evol. Microbiol.">
        <title>The Global Catalogue of Microorganisms (GCM) 10K type strain sequencing project: providing services to taxonomists for standard genome sequencing and annotation.</title>
        <authorList>
            <consortium name="The Broad Institute Genomics Platform"/>
            <consortium name="The Broad Institute Genome Sequencing Center for Infectious Disease"/>
            <person name="Wu L."/>
            <person name="Ma J."/>
        </authorList>
    </citation>
    <scope>NUCLEOTIDE SEQUENCE [LARGE SCALE GENOMIC DNA]</scope>
    <source>
        <strain evidence="11">CGMCC 4.1621</strain>
    </source>
</reference>